<dbReference type="Proteomes" id="UP000324800">
    <property type="component" value="Unassembled WGS sequence"/>
</dbReference>
<gene>
    <name evidence="2" type="ORF">EZS28_005227</name>
</gene>
<keyword evidence="1" id="KW-0472">Membrane</keyword>
<name>A0A5J4WWR0_9EUKA</name>
<feature type="transmembrane region" description="Helical" evidence="1">
    <location>
        <begin position="59"/>
        <end position="76"/>
    </location>
</feature>
<sequence length="102" mass="11395">MFGTFVDDLLGIEKQVMGGEYSLKSVGNMLVLMFGQLIFCQAQHRFSVIGEVNLEIADVLMIIFMVLFGGFTTAFSDDTSRTMQINASNVTSRPQFTDVWIL</sequence>
<comment type="caution">
    <text evidence="2">The sequence shown here is derived from an EMBL/GenBank/DDBJ whole genome shotgun (WGS) entry which is preliminary data.</text>
</comment>
<accession>A0A5J4WWR0</accession>
<keyword evidence="1" id="KW-0812">Transmembrane</keyword>
<keyword evidence="1" id="KW-1133">Transmembrane helix</keyword>
<organism evidence="2 3">
    <name type="scientific">Streblomastix strix</name>
    <dbReference type="NCBI Taxonomy" id="222440"/>
    <lineage>
        <taxon>Eukaryota</taxon>
        <taxon>Metamonada</taxon>
        <taxon>Preaxostyla</taxon>
        <taxon>Oxymonadida</taxon>
        <taxon>Streblomastigidae</taxon>
        <taxon>Streblomastix</taxon>
    </lineage>
</organism>
<dbReference type="EMBL" id="SNRW01000790">
    <property type="protein sequence ID" value="KAA6399253.1"/>
    <property type="molecule type" value="Genomic_DNA"/>
</dbReference>
<evidence type="ECO:0000313" key="2">
    <source>
        <dbReference type="EMBL" id="KAA6399253.1"/>
    </source>
</evidence>
<reference evidence="2 3" key="1">
    <citation type="submission" date="2019-03" db="EMBL/GenBank/DDBJ databases">
        <title>Single cell metagenomics reveals metabolic interactions within the superorganism composed of flagellate Streblomastix strix and complex community of Bacteroidetes bacteria on its surface.</title>
        <authorList>
            <person name="Treitli S.C."/>
            <person name="Kolisko M."/>
            <person name="Husnik F."/>
            <person name="Keeling P."/>
            <person name="Hampl V."/>
        </authorList>
    </citation>
    <scope>NUCLEOTIDE SEQUENCE [LARGE SCALE GENOMIC DNA]</scope>
    <source>
        <strain evidence="2">ST1C</strain>
    </source>
</reference>
<protein>
    <submittedName>
        <fullName evidence="2">Uncharacterized protein</fullName>
    </submittedName>
</protein>
<evidence type="ECO:0000256" key="1">
    <source>
        <dbReference type="SAM" id="Phobius"/>
    </source>
</evidence>
<proteinExistence type="predicted"/>
<dbReference type="AlphaFoldDB" id="A0A5J4WWR0"/>
<evidence type="ECO:0000313" key="3">
    <source>
        <dbReference type="Proteomes" id="UP000324800"/>
    </source>
</evidence>